<evidence type="ECO:0000313" key="1">
    <source>
        <dbReference type="EMBL" id="BBF91626.1"/>
    </source>
</evidence>
<dbReference type="KEGG" id="blag:BLTE_03110"/>
<dbReference type="Pfam" id="PF13714">
    <property type="entry name" value="PEP_mutase"/>
    <property type="match status" value="1"/>
</dbReference>
<dbReference type="Proteomes" id="UP000266934">
    <property type="component" value="Chromosome"/>
</dbReference>
<dbReference type="RefSeq" id="WP_126396981.1">
    <property type="nucleotide sequence ID" value="NZ_AP018907.1"/>
</dbReference>
<keyword evidence="2" id="KW-1185">Reference proteome</keyword>
<protein>
    <recommendedName>
        <fullName evidence="3">2-methylisocitrate lyase</fullName>
    </recommendedName>
</protein>
<dbReference type="InterPro" id="IPR039556">
    <property type="entry name" value="ICL/PEPM"/>
</dbReference>
<dbReference type="GO" id="GO:0003824">
    <property type="term" value="F:catalytic activity"/>
    <property type="evidence" value="ECO:0007669"/>
    <property type="project" value="InterPro"/>
</dbReference>
<proteinExistence type="predicted"/>
<organism evidence="1 2">
    <name type="scientific">Blastochloris tepida</name>
    <dbReference type="NCBI Taxonomy" id="2233851"/>
    <lineage>
        <taxon>Bacteria</taxon>
        <taxon>Pseudomonadati</taxon>
        <taxon>Pseudomonadota</taxon>
        <taxon>Alphaproteobacteria</taxon>
        <taxon>Hyphomicrobiales</taxon>
        <taxon>Blastochloridaceae</taxon>
        <taxon>Blastochloris</taxon>
    </lineage>
</organism>
<dbReference type="OrthoDB" id="9785398at2"/>
<dbReference type="AlphaFoldDB" id="A0A348FWE3"/>
<dbReference type="Gene3D" id="6.10.250.2750">
    <property type="match status" value="1"/>
</dbReference>
<dbReference type="InterPro" id="IPR040442">
    <property type="entry name" value="Pyrv_kinase-like_dom_sf"/>
</dbReference>
<dbReference type="PANTHER" id="PTHR42905:SF16">
    <property type="entry name" value="CARBOXYPHOSPHONOENOLPYRUVATE PHOSPHONOMUTASE-LIKE PROTEIN (AFU_ORTHOLOGUE AFUA_5G07230)"/>
    <property type="match status" value="1"/>
</dbReference>
<sequence length="288" mass="29763">MSGQAEKAARFRALHAAPGAFVIPNPWDAGTAKLLTSFGFPALATTSAGFAYSLGRPDGMGLLRREELLINAADIAGATALPVSGDLENGFGDRDLDIETTIIGASAAGLVGGSIEDATGNAEAPIYEFDTAVARIRTAAAAARSLPHDFVLVARAENFLHGRPDFDDTLKRLVAYAEAGADCLYAPGVSDPESIKAIVRAVAPKPVNVLVPGKAGLSAADLAALGVKRVSLGSALVRVCIGALMRAAEEITIHGTFTALHGAVAYGDVQTRFRDLLERERADAVGQG</sequence>
<reference evidence="1 2" key="1">
    <citation type="submission" date="2018-08" db="EMBL/GenBank/DDBJ databases">
        <title>Complete genome sequencing of Blastochloris tepida GI.</title>
        <authorList>
            <person name="Tsukatani Y."/>
            <person name="Mori H."/>
        </authorList>
    </citation>
    <scope>NUCLEOTIDE SEQUENCE [LARGE SCALE GENOMIC DNA]</scope>
    <source>
        <strain evidence="1 2">GI</strain>
    </source>
</reference>
<dbReference type="PANTHER" id="PTHR42905">
    <property type="entry name" value="PHOSPHOENOLPYRUVATE CARBOXYLASE"/>
    <property type="match status" value="1"/>
</dbReference>
<evidence type="ECO:0000313" key="2">
    <source>
        <dbReference type="Proteomes" id="UP000266934"/>
    </source>
</evidence>
<dbReference type="Gene3D" id="3.20.20.60">
    <property type="entry name" value="Phosphoenolpyruvate-binding domains"/>
    <property type="match status" value="1"/>
</dbReference>
<dbReference type="CDD" id="cd00377">
    <property type="entry name" value="ICL_PEPM"/>
    <property type="match status" value="1"/>
</dbReference>
<evidence type="ECO:0008006" key="3">
    <source>
        <dbReference type="Google" id="ProtNLM"/>
    </source>
</evidence>
<dbReference type="InterPro" id="IPR015813">
    <property type="entry name" value="Pyrv/PenolPyrv_kinase-like_dom"/>
</dbReference>
<accession>A0A348FWE3</accession>
<name>A0A348FWE3_9HYPH</name>
<dbReference type="SUPFAM" id="SSF51621">
    <property type="entry name" value="Phosphoenolpyruvate/pyruvate domain"/>
    <property type="match status" value="1"/>
</dbReference>
<dbReference type="EMBL" id="AP018907">
    <property type="protein sequence ID" value="BBF91626.1"/>
    <property type="molecule type" value="Genomic_DNA"/>
</dbReference>
<gene>
    <name evidence="1" type="ORF">BLTE_03110</name>
</gene>